<dbReference type="AlphaFoldDB" id="A0A7C8Z3V2"/>
<dbReference type="EMBL" id="GISG01084530">
    <property type="protein sequence ID" value="MBA4632835.1"/>
    <property type="molecule type" value="Transcribed_RNA"/>
</dbReference>
<accession>A0A7C8Z3V2</accession>
<organism evidence="1">
    <name type="scientific">Opuntia streptacantha</name>
    <name type="common">Prickly pear cactus</name>
    <name type="synonym">Opuntia cardona</name>
    <dbReference type="NCBI Taxonomy" id="393608"/>
    <lineage>
        <taxon>Eukaryota</taxon>
        <taxon>Viridiplantae</taxon>
        <taxon>Streptophyta</taxon>
        <taxon>Embryophyta</taxon>
        <taxon>Tracheophyta</taxon>
        <taxon>Spermatophyta</taxon>
        <taxon>Magnoliopsida</taxon>
        <taxon>eudicotyledons</taxon>
        <taxon>Gunneridae</taxon>
        <taxon>Pentapetalae</taxon>
        <taxon>Caryophyllales</taxon>
        <taxon>Cactineae</taxon>
        <taxon>Cactaceae</taxon>
        <taxon>Opuntioideae</taxon>
        <taxon>Opuntia</taxon>
    </lineage>
</organism>
<reference evidence="1" key="2">
    <citation type="submission" date="2020-07" db="EMBL/GenBank/DDBJ databases">
        <authorList>
            <person name="Vera ALvarez R."/>
            <person name="Arias-Moreno D.M."/>
            <person name="Jimenez-Jacinto V."/>
            <person name="Jimenez-Bremont J.F."/>
            <person name="Swaminathan K."/>
            <person name="Moose S.P."/>
            <person name="Guerrero-Gonzalez M.L."/>
            <person name="Marino-Ramirez L."/>
            <person name="Landsman D."/>
            <person name="Rodriguez-Kessler M."/>
            <person name="Delgado-Sanchez P."/>
        </authorList>
    </citation>
    <scope>NUCLEOTIDE SEQUENCE</scope>
    <source>
        <tissue evidence="1">Cladode</tissue>
    </source>
</reference>
<evidence type="ECO:0000313" key="1">
    <source>
        <dbReference type="EMBL" id="MBA4632835.1"/>
    </source>
</evidence>
<protein>
    <submittedName>
        <fullName evidence="1">Uncharacterized protein</fullName>
    </submittedName>
</protein>
<proteinExistence type="predicted"/>
<reference evidence="1" key="1">
    <citation type="journal article" date="2013" name="J. Plant Res.">
        <title>Effect of fungi and light on seed germination of three Opuntia species from semiarid lands of central Mexico.</title>
        <authorList>
            <person name="Delgado-Sanchez P."/>
            <person name="Jimenez-Bremont J.F."/>
            <person name="Guerrero-Gonzalez Mde L."/>
            <person name="Flores J."/>
        </authorList>
    </citation>
    <scope>NUCLEOTIDE SEQUENCE</scope>
    <source>
        <tissue evidence="1">Cladode</tissue>
    </source>
</reference>
<sequence length="127" mass="14548">MPNASIDSGFCCQHVIYKTKFHSLSSGQETISVCVILDFFKWLTGKCSEHFVNFMASHSSFVDLRHHLSQIAPPSRPWLMDHNAGIWHCIAHPLFSTSKEKCSLTCNYTKTNCPNFWLYPRHAIINC</sequence>
<name>A0A7C8Z3V2_OPUST</name>